<dbReference type="Proteomes" id="UP000759131">
    <property type="component" value="Unassembled WGS sequence"/>
</dbReference>
<keyword evidence="3 6" id="KW-0812">Transmembrane</keyword>
<keyword evidence="5 6" id="KW-0472">Membrane</keyword>
<comment type="similarity">
    <text evidence="2">Belongs to the Orai family.</text>
</comment>
<name>A0A7R9KN44_9ACAR</name>
<feature type="transmembrane region" description="Helical" evidence="6">
    <location>
        <begin position="140"/>
        <end position="163"/>
    </location>
</feature>
<comment type="subcellular location">
    <subcellularLocation>
        <location evidence="1">Membrane</location>
        <topology evidence="1">Multi-pass membrane protein</topology>
    </subcellularLocation>
</comment>
<dbReference type="PANTHER" id="PTHR31501:SF7">
    <property type="entry name" value="CALCIUM RELEASE-ACTIVATED CALCIUM CHANNEL PROTEIN 1"/>
    <property type="match status" value="1"/>
</dbReference>
<dbReference type="EMBL" id="OC857975">
    <property type="protein sequence ID" value="CAD7625884.1"/>
    <property type="molecule type" value="Genomic_DNA"/>
</dbReference>
<evidence type="ECO:0000256" key="3">
    <source>
        <dbReference type="ARBA" id="ARBA00022692"/>
    </source>
</evidence>
<proteinExistence type="inferred from homology"/>
<reference evidence="7" key="1">
    <citation type="submission" date="2020-11" db="EMBL/GenBank/DDBJ databases">
        <authorList>
            <person name="Tran Van P."/>
        </authorList>
    </citation>
    <scope>NUCLEOTIDE SEQUENCE</scope>
</reference>
<evidence type="ECO:0000256" key="6">
    <source>
        <dbReference type="SAM" id="Phobius"/>
    </source>
</evidence>
<dbReference type="PANTHER" id="PTHR31501">
    <property type="entry name" value="CALCIUM RELEASE-ACTIVATED CALCIUM CHANNEL PROTEIN 1"/>
    <property type="match status" value="1"/>
</dbReference>
<gene>
    <name evidence="7" type="ORF">OSB1V03_LOCUS6317</name>
</gene>
<feature type="transmembrane region" description="Helical" evidence="6">
    <location>
        <begin position="84"/>
        <end position="106"/>
    </location>
</feature>
<evidence type="ECO:0000256" key="1">
    <source>
        <dbReference type="ARBA" id="ARBA00004141"/>
    </source>
</evidence>
<dbReference type="EMBL" id="CAJPIZ010003400">
    <property type="protein sequence ID" value="CAG2106314.1"/>
    <property type="molecule type" value="Genomic_DNA"/>
</dbReference>
<dbReference type="Pfam" id="PF07856">
    <property type="entry name" value="Orai-1"/>
    <property type="match status" value="1"/>
</dbReference>
<accession>A0A7R9KN44</accession>
<evidence type="ECO:0000256" key="4">
    <source>
        <dbReference type="ARBA" id="ARBA00022989"/>
    </source>
</evidence>
<keyword evidence="4 6" id="KW-1133">Transmembrane helix</keyword>
<dbReference type="OrthoDB" id="61124at2759"/>
<evidence type="ECO:0000256" key="5">
    <source>
        <dbReference type="ARBA" id="ARBA00023136"/>
    </source>
</evidence>
<keyword evidence="8" id="KW-1185">Reference proteome</keyword>
<dbReference type="GO" id="GO:0002115">
    <property type="term" value="P:store-operated calcium entry"/>
    <property type="evidence" value="ECO:0007669"/>
    <property type="project" value="TreeGrafter"/>
</dbReference>
<dbReference type="GO" id="GO:0015279">
    <property type="term" value="F:store-operated calcium channel activity"/>
    <property type="evidence" value="ECO:0007669"/>
    <property type="project" value="TreeGrafter"/>
</dbReference>
<evidence type="ECO:0008006" key="9">
    <source>
        <dbReference type="Google" id="ProtNLM"/>
    </source>
</evidence>
<protein>
    <recommendedName>
        <fullName evidence="9">Calcium release-activated calcium channel protein 1</fullName>
    </recommendedName>
</protein>
<dbReference type="InterPro" id="IPR038350">
    <property type="entry name" value="Orai_sf"/>
</dbReference>
<evidence type="ECO:0000313" key="7">
    <source>
        <dbReference type="EMBL" id="CAD7625884.1"/>
    </source>
</evidence>
<dbReference type="Gene3D" id="1.20.140.140">
    <property type="entry name" value="Calcium release-activated calcium channel protein Orai"/>
    <property type="match status" value="1"/>
</dbReference>
<evidence type="ECO:0000256" key="2">
    <source>
        <dbReference type="ARBA" id="ARBA00008062"/>
    </source>
</evidence>
<dbReference type="InterPro" id="IPR012446">
    <property type="entry name" value="CRAC_channel"/>
</dbReference>
<sequence>MLAYTESLTDPMDAMVTSLARQMSRPENQMNGLSWRRLHLSRAKLKASARTSALLSGFAMVAMVEMQVSASGGERGGESAVPLWLLVAFAVCTTLLVSIHMLALMISTCILPHVEAVASLHGFAAVNESPHERMHLYIEIAWAFSTVFGIFLFLIELAILFYVKFWEMGSKGRKASLAAVIILVPIGVIFIAFAVHFYRTLVSHKFERSERGLQELESMITQLHNENQYNTTAVNQMSPTVPNTANILNV</sequence>
<organism evidence="7">
    <name type="scientific">Medioppia subpectinata</name>
    <dbReference type="NCBI Taxonomy" id="1979941"/>
    <lineage>
        <taxon>Eukaryota</taxon>
        <taxon>Metazoa</taxon>
        <taxon>Ecdysozoa</taxon>
        <taxon>Arthropoda</taxon>
        <taxon>Chelicerata</taxon>
        <taxon>Arachnida</taxon>
        <taxon>Acari</taxon>
        <taxon>Acariformes</taxon>
        <taxon>Sarcoptiformes</taxon>
        <taxon>Oribatida</taxon>
        <taxon>Brachypylina</taxon>
        <taxon>Oppioidea</taxon>
        <taxon>Oppiidae</taxon>
        <taxon>Medioppia</taxon>
    </lineage>
</organism>
<dbReference type="GO" id="GO:0016020">
    <property type="term" value="C:membrane"/>
    <property type="evidence" value="ECO:0007669"/>
    <property type="project" value="UniProtKB-SubCell"/>
</dbReference>
<dbReference type="AlphaFoldDB" id="A0A7R9KN44"/>
<feature type="transmembrane region" description="Helical" evidence="6">
    <location>
        <begin position="175"/>
        <end position="198"/>
    </location>
</feature>
<evidence type="ECO:0000313" key="8">
    <source>
        <dbReference type="Proteomes" id="UP000759131"/>
    </source>
</evidence>